<keyword evidence="6 8" id="KW-1133">Transmembrane helix</keyword>
<dbReference type="AlphaFoldDB" id="A0A553V564"/>
<evidence type="ECO:0000256" key="5">
    <source>
        <dbReference type="ARBA" id="ARBA00022692"/>
    </source>
</evidence>
<dbReference type="GO" id="GO:0022857">
    <property type="term" value="F:transmembrane transporter activity"/>
    <property type="evidence" value="ECO:0007669"/>
    <property type="project" value="InterPro"/>
</dbReference>
<name>A0A553V564_9DEIO</name>
<feature type="transmembrane region" description="Helical" evidence="8">
    <location>
        <begin position="243"/>
        <end position="261"/>
    </location>
</feature>
<gene>
    <name evidence="10" type="ORF">FNU79_03800</name>
</gene>
<dbReference type="InterPro" id="IPR020846">
    <property type="entry name" value="MFS_dom"/>
</dbReference>
<proteinExistence type="inferred from homology"/>
<keyword evidence="7 8" id="KW-0472">Membrane</keyword>
<feature type="transmembrane region" description="Helical" evidence="8">
    <location>
        <begin position="28"/>
        <end position="49"/>
    </location>
</feature>
<feature type="transmembrane region" description="Helical" evidence="8">
    <location>
        <begin position="179"/>
        <end position="199"/>
    </location>
</feature>
<feature type="domain" description="Major facilitator superfamily (MFS) profile" evidence="9">
    <location>
        <begin position="27"/>
        <end position="516"/>
    </location>
</feature>
<dbReference type="InterPro" id="IPR036259">
    <property type="entry name" value="MFS_trans_sf"/>
</dbReference>
<dbReference type="Gene3D" id="1.20.1250.20">
    <property type="entry name" value="MFS general substrate transporter like domains"/>
    <property type="match status" value="1"/>
</dbReference>
<keyword evidence="5 8" id="KW-0812">Transmembrane</keyword>
<dbReference type="PANTHER" id="PTHR42718:SF9">
    <property type="entry name" value="MAJOR FACILITATOR SUPERFAMILY MULTIDRUG TRANSPORTER MFSC"/>
    <property type="match status" value="1"/>
</dbReference>
<dbReference type="Pfam" id="PF07690">
    <property type="entry name" value="MFS_1"/>
    <property type="match status" value="1"/>
</dbReference>
<feature type="transmembrane region" description="Helical" evidence="8">
    <location>
        <begin position="118"/>
        <end position="140"/>
    </location>
</feature>
<comment type="subcellular location">
    <subcellularLocation>
        <location evidence="1">Cell membrane</location>
        <topology evidence="1">Multi-pass membrane protein</topology>
    </subcellularLocation>
</comment>
<dbReference type="InterPro" id="IPR011701">
    <property type="entry name" value="MFS"/>
</dbReference>
<dbReference type="PRINTS" id="PR01036">
    <property type="entry name" value="TCRTETB"/>
</dbReference>
<keyword evidence="4" id="KW-1003">Cell membrane</keyword>
<dbReference type="PROSITE" id="PS50850">
    <property type="entry name" value="MFS"/>
    <property type="match status" value="1"/>
</dbReference>
<evidence type="ECO:0000259" key="9">
    <source>
        <dbReference type="PROSITE" id="PS50850"/>
    </source>
</evidence>
<feature type="transmembrane region" description="Helical" evidence="8">
    <location>
        <begin position="496"/>
        <end position="515"/>
    </location>
</feature>
<dbReference type="InterPro" id="IPR004638">
    <property type="entry name" value="EmrB-like"/>
</dbReference>
<dbReference type="CDD" id="cd17503">
    <property type="entry name" value="MFS_LmrB_MDR_like"/>
    <property type="match status" value="1"/>
</dbReference>
<dbReference type="PANTHER" id="PTHR42718">
    <property type="entry name" value="MAJOR FACILITATOR SUPERFAMILY MULTIDRUG TRANSPORTER MFSC"/>
    <property type="match status" value="1"/>
</dbReference>
<dbReference type="Gene3D" id="1.20.1720.10">
    <property type="entry name" value="Multidrug resistance protein D"/>
    <property type="match status" value="1"/>
</dbReference>
<keyword evidence="3" id="KW-0813">Transport</keyword>
<evidence type="ECO:0000256" key="8">
    <source>
        <dbReference type="SAM" id="Phobius"/>
    </source>
</evidence>
<dbReference type="SUPFAM" id="SSF103473">
    <property type="entry name" value="MFS general substrate transporter"/>
    <property type="match status" value="1"/>
</dbReference>
<evidence type="ECO:0000256" key="7">
    <source>
        <dbReference type="ARBA" id="ARBA00023136"/>
    </source>
</evidence>
<evidence type="ECO:0000256" key="4">
    <source>
        <dbReference type="ARBA" id="ARBA00022475"/>
    </source>
</evidence>
<dbReference type="Proteomes" id="UP000316092">
    <property type="component" value="Unassembled WGS sequence"/>
</dbReference>
<feature type="transmembrane region" description="Helical" evidence="8">
    <location>
        <begin position="152"/>
        <end position="173"/>
    </location>
</feature>
<dbReference type="EMBL" id="VKDB01000002">
    <property type="protein sequence ID" value="TSA87609.1"/>
    <property type="molecule type" value="Genomic_DNA"/>
</dbReference>
<dbReference type="RefSeq" id="WP_143719566.1">
    <property type="nucleotide sequence ID" value="NZ_VKDB01000002.1"/>
</dbReference>
<feature type="transmembrane region" description="Helical" evidence="8">
    <location>
        <begin position="345"/>
        <end position="364"/>
    </location>
</feature>
<sequence length="530" mass="56743">MTTASAPSSPPVQPSAATGQLENWRAPLLILVIGAFMAVLDTSIVNVALPDMINVFGVDQAGIEWVSTAYTLALGVITPLSGWLGAKFGIRSMYVVALIIFTIGSGLCALSWSLNSMIAFRIVQAIGGGLIMPAVQAMMIRMVPRNQLGAAGGIFGMAILLAPAIGPTLGGYLVEFVDWRWIFTINLPVGVLAIFMALRGVPNVAPVHTEAFDWWGAGAIAVSLFSLLLATSEGTAWGWGSESIVLLLYTSAISMAFFIWWQLHIPHPLLNLRLFKYRSFAIANVLLMVISISLFGVLFYLPVYMQSIRGLGAFQSGYLQLPPALLTGMVMPFAGRLYDKIGPRVLVPVGLLFIAMGMFFFRQLTIETAFFSIIWWNCVRSVGMGLAMIPTQSASVSEIPPMQAGQASAITNVINRLGGAFGVVLMVQLFDHYNHTEQAGYTNLLQQGNVAQQNTISTIIAKLQASGLDPAHAQAAFSALLQRQIGTTVFTNTFDIVMVVIALALVVCAVAATALKKGKVAAEPGHAAMD</sequence>
<evidence type="ECO:0000256" key="6">
    <source>
        <dbReference type="ARBA" id="ARBA00022989"/>
    </source>
</evidence>
<comment type="similarity">
    <text evidence="2">Belongs to the major facilitator superfamily. EmrB family.</text>
</comment>
<reference evidence="10 11" key="1">
    <citation type="submission" date="2019-07" db="EMBL/GenBank/DDBJ databases">
        <title>Deinococcus detaillus sp. nov., isolated from humus soil in Antarctica.</title>
        <authorList>
            <person name="Zhang K."/>
        </authorList>
    </citation>
    <scope>NUCLEOTIDE SEQUENCE [LARGE SCALE GENOMIC DNA]</scope>
    <source>
        <strain evidence="10 11">H1</strain>
    </source>
</reference>
<organism evidence="10 11">
    <name type="scientific">Deinococcus detaillensis</name>
    <dbReference type="NCBI Taxonomy" id="2592048"/>
    <lineage>
        <taxon>Bacteria</taxon>
        <taxon>Thermotogati</taxon>
        <taxon>Deinococcota</taxon>
        <taxon>Deinococci</taxon>
        <taxon>Deinococcales</taxon>
        <taxon>Deinococcaceae</taxon>
        <taxon>Deinococcus</taxon>
    </lineage>
</organism>
<evidence type="ECO:0000256" key="2">
    <source>
        <dbReference type="ARBA" id="ARBA00008537"/>
    </source>
</evidence>
<feature type="transmembrane region" description="Helical" evidence="8">
    <location>
        <begin position="281"/>
        <end position="301"/>
    </location>
</feature>
<feature type="transmembrane region" description="Helical" evidence="8">
    <location>
        <begin position="93"/>
        <end position="112"/>
    </location>
</feature>
<feature type="transmembrane region" description="Helical" evidence="8">
    <location>
        <begin position="211"/>
        <end position="231"/>
    </location>
</feature>
<evidence type="ECO:0000256" key="1">
    <source>
        <dbReference type="ARBA" id="ARBA00004651"/>
    </source>
</evidence>
<accession>A0A553V564</accession>
<evidence type="ECO:0000313" key="11">
    <source>
        <dbReference type="Proteomes" id="UP000316092"/>
    </source>
</evidence>
<dbReference type="OrthoDB" id="9816041at2"/>
<evidence type="ECO:0000313" key="10">
    <source>
        <dbReference type="EMBL" id="TSA87609.1"/>
    </source>
</evidence>
<evidence type="ECO:0000256" key="3">
    <source>
        <dbReference type="ARBA" id="ARBA00022448"/>
    </source>
</evidence>
<feature type="transmembrane region" description="Helical" evidence="8">
    <location>
        <begin position="69"/>
        <end position="86"/>
    </location>
</feature>
<dbReference type="NCBIfam" id="TIGR00711">
    <property type="entry name" value="efflux_EmrB"/>
    <property type="match status" value="1"/>
</dbReference>
<protein>
    <submittedName>
        <fullName evidence="10">DHA2 family efflux MFS transporter permease subunit</fullName>
    </submittedName>
</protein>
<keyword evidence="11" id="KW-1185">Reference proteome</keyword>
<comment type="caution">
    <text evidence="10">The sequence shown here is derived from an EMBL/GenBank/DDBJ whole genome shotgun (WGS) entry which is preliminary data.</text>
</comment>
<dbReference type="GO" id="GO:0005886">
    <property type="term" value="C:plasma membrane"/>
    <property type="evidence" value="ECO:0007669"/>
    <property type="project" value="UniProtKB-SubCell"/>
</dbReference>